<dbReference type="EMBL" id="CM023480">
    <property type="protein sequence ID" value="KAH7970564.1"/>
    <property type="molecule type" value="Genomic_DNA"/>
</dbReference>
<evidence type="ECO:0000313" key="2">
    <source>
        <dbReference type="Proteomes" id="UP000821865"/>
    </source>
</evidence>
<comment type="caution">
    <text evidence="1">The sequence shown here is derived from an EMBL/GenBank/DDBJ whole genome shotgun (WGS) entry which is preliminary data.</text>
</comment>
<gene>
    <name evidence="1" type="ORF">HPB49_010588</name>
</gene>
<sequence>MMPNPTSAIASPVVVNLVDTARLRALTAQPTALINVTITYLETTSIGGLVGALVSRVLSWFNWAMTLAMTYSLAFAAYASFPVAERLSGARDVQLMTGISGAEFIFAHFVFDFLHHVLFSVLWCAVHYAFSSYSLSTAGLFLLAFLSSGPLAIGFGYLTAETTETAGSGVGRIFMTFFIGGAVTAILKAIIWLFTLSSTVDYVAILFGPYALLSALVKVSNDVSKSEMCKQMQQAGQIVLGAV</sequence>
<protein>
    <submittedName>
        <fullName evidence="1">Uncharacterized protein</fullName>
    </submittedName>
</protein>
<name>A0ACB8DJ14_DERSI</name>
<evidence type="ECO:0000313" key="1">
    <source>
        <dbReference type="EMBL" id="KAH7970564.1"/>
    </source>
</evidence>
<dbReference type="Proteomes" id="UP000821865">
    <property type="component" value="Chromosome 11"/>
</dbReference>
<organism evidence="1 2">
    <name type="scientific">Dermacentor silvarum</name>
    <name type="common">Tick</name>
    <dbReference type="NCBI Taxonomy" id="543639"/>
    <lineage>
        <taxon>Eukaryota</taxon>
        <taxon>Metazoa</taxon>
        <taxon>Ecdysozoa</taxon>
        <taxon>Arthropoda</taxon>
        <taxon>Chelicerata</taxon>
        <taxon>Arachnida</taxon>
        <taxon>Acari</taxon>
        <taxon>Parasitiformes</taxon>
        <taxon>Ixodida</taxon>
        <taxon>Ixodoidea</taxon>
        <taxon>Ixodidae</taxon>
        <taxon>Rhipicephalinae</taxon>
        <taxon>Dermacentor</taxon>
    </lineage>
</organism>
<proteinExistence type="predicted"/>
<reference evidence="1" key="1">
    <citation type="submission" date="2020-05" db="EMBL/GenBank/DDBJ databases">
        <title>Large-scale comparative analyses of tick genomes elucidate their genetic diversity and vector capacities.</title>
        <authorList>
            <person name="Jia N."/>
            <person name="Wang J."/>
            <person name="Shi W."/>
            <person name="Du L."/>
            <person name="Sun Y."/>
            <person name="Zhan W."/>
            <person name="Jiang J."/>
            <person name="Wang Q."/>
            <person name="Zhang B."/>
            <person name="Ji P."/>
            <person name="Sakyi L.B."/>
            <person name="Cui X."/>
            <person name="Yuan T."/>
            <person name="Jiang B."/>
            <person name="Yang W."/>
            <person name="Lam T.T.-Y."/>
            <person name="Chang Q."/>
            <person name="Ding S."/>
            <person name="Wang X."/>
            <person name="Zhu J."/>
            <person name="Ruan X."/>
            <person name="Zhao L."/>
            <person name="Wei J."/>
            <person name="Que T."/>
            <person name="Du C."/>
            <person name="Cheng J."/>
            <person name="Dai P."/>
            <person name="Han X."/>
            <person name="Huang E."/>
            <person name="Gao Y."/>
            <person name="Liu J."/>
            <person name="Shao H."/>
            <person name="Ye R."/>
            <person name="Li L."/>
            <person name="Wei W."/>
            <person name="Wang X."/>
            <person name="Wang C."/>
            <person name="Yang T."/>
            <person name="Huo Q."/>
            <person name="Li W."/>
            <person name="Guo W."/>
            <person name="Chen H."/>
            <person name="Zhou L."/>
            <person name="Ni X."/>
            <person name="Tian J."/>
            <person name="Zhou Y."/>
            <person name="Sheng Y."/>
            <person name="Liu T."/>
            <person name="Pan Y."/>
            <person name="Xia L."/>
            <person name="Li J."/>
            <person name="Zhao F."/>
            <person name="Cao W."/>
        </authorList>
    </citation>
    <scope>NUCLEOTIDE SEQUENCE</scope>
    <source>
        <strain evidence="1">Dsil-2018</strain>
    </source>
</reference>
<keyword evidence="2" id="KW-1185">Reference proteome</keyword>
<accession>A0ACB8DJ14</accession>